<dbReference type="OrthoDB" id="158573at2"/>
<name>A0A1H0LMZ5_9ACTN</name>
<dbReference type="STRING" id="1090615.SAMN04515671_1723"/>
<sequence length="248" mass="27134">MNITNNTVFIPGATSGIGLALAARLQAKGNTVIIGGRRTALLDRLATEYGFGTVQIDTADPDRIASASVEVVDRYPDLNMVIAMAGIMEPEDWHRREGFLDIAERTVTTNLLGPIRLFAGLIDHLRRRPAATIVTVSSGLAFVPLAQTPTYNATKAAIHMLSEGIRLQLADTNIEVIEIVPPAVRTTLMNLQESEDAMPLDDFADETIRLLEAQENPGEILVDNVKFLRHAAERGDYDQVVRVLNGRH</sequence>
<evidence type="ECO:0000313" key="4">
    <source>
        <dbReference type="Proteomes" id="UP000198741"/>
    </source>
</evidence>
<dbReference type="PRINTS" id="PR00081">
    <property type="entry name" value="GDHRDH"/>
</dbReference>
<dbReference type="PANTHER" id="PTHR44169:SF6">
    <property type="entry name" value="NADPH-DEPENDENT 1-ACYLDIHYDROXYACETONE PHOSPHATE REDUCTASE"/>
    <property type="match status" value="1"/>
</dbReference>
<accession>A0A1H0LMZ5</accession>
<evidence type="ECO:0000256" key="1">
    <source>
        <dbReference type="ARBA" id="ARBA00006484"/>
    </source>
</evidence>
<evidence type="ECO:0000313" key="3">
    <source>
        <dbReference type="EMBL" id="SDO69361.1"/>
    </source>
</evidence>
<dbReference type="PANTHER" id="PTHR44169">
    <property type="entry name" value="NADPH-DEPENDENT 1-ACYLDIHYDROXYACETONE PHOSPHATE REDUCTASE"/>
    <property type="match status" value="1"/>
</dbReference>
<organism evidence="3 4">
    <name type="scientific">Nakamurella panacisegetis</name>
    <dbReference type="NCBI Taxonomy" id="1090615"/>
    <lineage>
        <taxon>Bacteria</taxon>
        <taxon>Bacillati</taxon>
        <taxon>Actinomycetota</taxon>
        <taxon>Actinomycetes</taxon>
        <taxon>Nakamurellales</taxon>
        <taxon>Nakamurellaceae</taxon>
        <taxon>Nakamurella</taxon>
    </lineage>
</organism>
<evidence type="ECO:0000256" key="2">
    <source>
        <dbReference type="ARBA" id="ARBA00023002"/>
    </source>
</evidence>
<dbReference type="InterPro" id="IPR036291">
    <property type="entry name" value="NAD(P)-bd_dom_sf"/>
</dbReference>
<dbReference type="InterPro" id="IPR020904">
    <property type="entry name" value="Sc_DH/Rdtase_CS"/>
</dbReference>
<dbReference type="PROSITE" id="PS00061">
    <property type="entry name" value="ADH_SHORT"/>
    <property type="match status" value="1"/>
</dbReference>
<dbReference type="Proteomes" id="UP000198741">
    <property type="component" value="Chromosome I"/>
</dbReference>
<dbReference type="SUPFAM" id="SSF51735">
    <property type="entry name" value="NAD(P)-binding Rossmann-fold domains"/>
    <property type="match status" value="1"/>
</dbReference>
<comment type="similarity">
    <text evidence="1">Belongs to the short-chain dehydrogenases/reductases (SDR) family.</text>
</comment>
<dbReference type="RefSeq" id="WP_090475599.1">
    <property type="nucleotide sequence ID" value="NZ_LT629710.1"/>
</dbReference>
<protein>
    <submittedName>
        <fullName evidence="3">Short-chain dehydrogenase involved in D-alanine esterification of teichoic acids</fullName>
    </submittedName>
</protein>
<keyword evidence="4" id="KW-1185">Reference proteome</keyword>
<dbReference type="EMBL" id="LT629710">
    <property type="protein sequence ID" value="SDO69361.1"/>
    <property type="molecule type" value="Genomic_DNA"/>
</dbReference>
<reference evidence="3 4" key="1">
    <citation type="submission" date="2016-10" db="EMBL/GenBank/DDBJ databases">
        <authorList>
            <person name="de Groot N.N."/>
        </authorList>
    </citation>
    <scope>NUCLEOTIDE SEQUENCE [LARGE SCALE GENOMIC DNA]</scope>
    <source>
        <strain evidence="4">P4-7,KCTC 19426,CECT 7604</strain>
    </source>
</reference>
<keyword evidence="2" id="KW-0560">Oxidoreductase</keyword>
<dbReference type="InterPro" id="IPR002347">
    <property type="entry name" value="SDR_fam"/>
</dbReference>
<dbReference type="Pfam" id="PF00106">
    <property type="entry name" value="adh_short"/>
    <property type="match status" value="1"/>
</dbReference>
<dbReference type="GO" id="GO:0016491">
    <property type="term" value="F:oxidoreductase activity"/>
    <property type="evidence" value="ECO:0007669"/>
    <property type="project" value="UniProtKB-KW"/>
</dbReference>
<gene>
    <name evidence="3" type="ORF">SAMN04515671_1723</name>
</gene>
<proteinExistence type="inferred from homology"/>
<dbReference type="Gene3D" id="3.40.50.720">
    <property type="entry name" value="NAD(P)-binding Rossmann-like Domain"/>
    <property type="match status" value="1"/>
</dbReference>
<dbReference type="AlphaFoldDB" id="A0A1H0LMZ5"/>